<dbReference type="Proteomes" id="UP000235114">
    <property type="component" value="Unassembled WGS sequence"/>
</dbReference>
<evidence type="ECO:0000313" key="2">
    <source>
        <dbReference type="EMBL" id="PLR93370.1"/>
    </source>
</evidence>
<keyword evidence="4" id="KW-1185">Reference proteome</keyword>
<reference evidence="2 4" key="2">
    <citation type="submission" date="2017-12" db="EMBL/GenBank/DDBJ databases">
        <title>Comparative Functional Genomics of Dry Heat Resistant strains isolated from the Viking Spacecraft.</title>
        <authorList>
            <person name="Seuylemezian A."/>
            <person name="Cooper K."/>
            <person name="Vaishampayan P."/>
        </authorList>
    </citation>
    <scope>NUCLEOTIDE SEQUENCE [LARGE SCALE GENOMIC DNA]</scope>
    <source>
        <strain evidence="2 4">ATCC 29669</strain>
    </source>
</reference>
<evidence type="ECO:0000313" key="4">
    <source>
        <dbReference type="Proteomes" id="UP000235114"/>
    </source>
</evidence>
<evidence type="ECO:0008006" key="5">
    <source>
        <dbReference type="Google" id="ProtNLM"/>
    </source>
</evidence>
<dbReference type="EMBL" id="PGVD01000053">
    <property type="protein sequence ID" value="PLR93370.1"/>
    <property type="molecule type" value="Genomic_DNA"/>
</dbReference>
<dbReference type="Pfam" id="PF11518">
    <property type="entry name" value="DUF3221"/>
    <property type="match status" value="1"/>
</dbReference>
<gene>
    <name evidence="1" type="ORF">CU635_00915</name>
    <name evidence="2" type="ORF">CVD25_17375</name>
</gene>
<dbReference type="EMBL" id="PGVA01000001">
    <property type="protein sequence ID" value="PLR86882.1"/>
    <property type="molecule type" value="Genomic_DNA"/>
</dbReference>
<dbReference type="OrthoDB" id="2890443at2"/>
<proteinExistence type="predicted"/>
<dbReference type="InterPro" id="IPR021598">
    <property type="entry name" value="DUF3221"/>
</dbReference>
<comment type="caution">
    <text evidence="1">The sequence shown here is derived from an EMBL/GenBank/DDBJ whole genome shotgun (WGS) entry which is preliminary data.</text>
</comment>
<evidence type="ECO:0000313" key="3">
    <source>
        <dbReference type="Proteomes" id="UP000234951"/>
    </source>
</evidence>
<sequence length="131" mass="14998">MYTTPPYVKLLIATLIALTASLILNEIDSNKQTDVDVKDYADKMQIEGYVVSKRIGEVWISDEPVSMRGMFTGFFTSNYGGSTTIVTIHENAEDKKMLRNLKINQKVRVYYDHLLESYPGRTSAYYIEIIE</sequence>
<name>A0A2N5GSY6_9BACI</name>
<dbReference type="Proteomes" id="UP000234951">
    <property type="component" value="Unassembled WGS sequence"/>
</dbReference>
<accession>A0A2N5GSY6</accession>
<organism evidence="1 3">
    <name type="scientific">Bacillus canaveralius</name>
    <dbReference type="NCBI Taxonomy" id="1403243"/>
    <lineage>
        <taxon>Bacteria</taxon>
        <taxon>Bacillati</taxon>
        <taxon>Bacillota</taxon>
        <taxon>Bacilli</taxon>
        <taxon>Bacillales</taxon>
        <taxon>Bacillaceae</taxon>
        <taxon>Bacillus</taxon>
    </lineage>
</organism>
<dbReference type="Gene3D" id="2.40.50.140">
    <property type="entry name" value="Nucleic acid-binding proteins"/>
    <property type="match status" value="1"/>
</dbReference>
<dbReference type="AlphaFoldDB" id="A0A2N5GSY6"/>
<reference evidence="1 3" key="1">
    <citation type="submission" date="2017-11" db="EMBL/GenBank/DDBJ databases">
        <title>Comparitive Functional Genomics of Dry Heat Resistant strains isolated from the Viking Spacecraft.</title>
        <authorList>
            <person name="Seuylemezian A."/>
            <person name="Cooper K."/>
            <person name="Vaishampayan P."/>
        </authorList>
    </citation>
    <scope>NUCLEOTIDE SEQUENCE [LARGE SCALE GENOMIC DNA]</scope>
    <source>
        <strain evidence="1 3">M4.6</strain>
    </source>
</reference>
<dbReference type="RefSeq" id="WP_101575292.1">
    <property type="nucleotide sequence ID" value="NZ_PGVA01000001.1"/>
</dbReference>
<dbReference type="InterPro" id="IPR012340">
    <property type="entry name" value="NA-bd_OB-fold"/>
</dbReference>
<protein>
    <recommendedName>
        <fullName evidence="5">DUF3221 domain-containing protein</fullName>
    </recommendedName>
</protein>
<evidence type="ECO:0000313" key="1">
    <source>
        <dbReference type="EMBL" id="PLR86882.1"/>
    </source>
</evidence>